<dbReference type="EMBL" id="QKRX01000010">
    <property type="protein sequence ID" value="RAU17439.1"/>
    <property type="molecule type" value="Genomic_DNA"/>
</dbReference>
<gene>
    <name evidence="6" type="ORF">DN062_13560</name>
</gene>
<keyword evidence="7" id="KW-1185">Reference proteome</keyword>
<evidence type="ECO:0000313" key="7">
    <source>
        <dbReference type="Proteomes" id="UP000250744"/>
    </source>
</evidence>
<keyword evidence="2 4" id="KW-0442">Lipid degradation</keyword>
<organism evidence="6 7">
    <name type="scientific">Nitrincola tibetensis</name>
    <dbReference type="NCBI Taxonomy" id="2219697"/>
    <lineage>
        <taxon>Bacteria</taxon>
        <taxon>Pseudomonadati</taxon>
        <taxon>Pseudomonadota</taxon>
        <taxon>Gammaproteobacteria</taxon>
        <taxon>Oceanospirillales</taxon>
        <taxon>Oceanospirillaceae</taxon>
        <taxon>Nitrincola</taxon>
    </lineage>
</organism>
<dbReference type="InterPro" id="IPR050301">
    <property type="entry name" value="NTE"/>
</dbReference>
<dbReference type="InterPro" id="IPR002641">
    <property type="entry name" value="PNPLA_dom"/>
</dbReference>
<feature type="active site" description="Nucleophile" evidence="4">
    <location>
        <position position="42"/>
    </location>
</feature>
<dbReference type="RefSeq" id="WP_112159840.1">
    <property type="nucleotide sequence ID" value="NZ_QKRX01000010.1"/>
</dbReference>
<feature type="short sequence motif" description="GXSXG" evidence="4">
    <location>
        <begin position="40"/>
        <end position="44"/>
    </location>
</feature>
<proteinExistence type="predicted"/>
<dbReference type="GO" id="GO:0016042">
    <property type="term" value="P:lipid catabolic process"/>
    <property type="evidence" value="ECO:0007669"/>
    <property type="project" value="UniProtKB-UniRule"/>
</dbReference>
<sequence>MQELKLNLALQGGGAHGAFTWGVLDRLLETKSLCFDSISGTSAGAMNAIALTQGWLEGGAEGAKESLSQFWYGIATPDLLTQPKHVEWWRNLSQHLSPYDLNPFDINPLKDLLESQIDFERIRSQKELKLYIAATHVQTGGARIFREHELQVECLLASACLPTLHKAVEINGEYFWDGGFSANPVIRSLIRDTSTADMLIVLLQPLKRNHVPVTAKAIHERMHEIMFQSSFVGEISDAVEHIEHLKQVPWLLGKEEKRWRQARFHLIEPDELLVSMESISKFDTRKSFLESLRDRGRVQADIWLSQNQNKIGIASSWAL</sequence>
<dbReference type="PROSITE" id="PS51635">
    <property type="entry name" value="PNPLA"/>
    <property type="match status" value="1"/>
</dbReference>
<dbReference type="OrthoDB" id="9807112at2"/>
<dbReference type="AlphaFoldDB" id="A0A364NJZ0"/>
<keyword evidence="3 4" id="KW-0443">Lipid metabolism</keyword>
<evidence type="ECO:0000256" key="1">
    <source>
        <dbReference type="ARBA" id="ARBA00022801"/>
    </source>
</evidence>
<evidence type="ECO:0000259" key="5">
    <source>
        <dbReference type="PROSITE" id="PS51635"/>
    </source>
</evidence>
<comment type="caution">
    <text evidence="6">The sequence shown here is derived from an EMBL/GenBank/DDBJ whole genome shotgun (WGS) entry which is preliminary data.</text>
</comment>
<evidence type="ECO:0000256" key="4">
    <source>
        <dbReference type="PROSITE-ProRule" id="PRU01161"/>
    </source>
</evidence>
<dbReference type="GO" id="GO:0016787">
    <property type="term" value="F:hydrolase activity"/>
    <property type="evidence" value="ECO:0007669"/>
    <property type="project" value="UniProtKB-UniRule"/>
</dbReference>
<dbReference type="PANTHER" id="PTHR14226">
    <property type="entry name" value="NEUROPATHY TARGET ESTERASE/SWISS CHEESE D.MELANOGASTER"/>
    <property type="match status" value="1"/>
</dbReference>
<feature type="short sequence motif" description="DGA/G" evidence="4">
    <location>
        <begin position="177"/>
        <end position="179"/>
    </location>
</feature>
<protein>
    <submittedName>
        <fullName evidence="6">Patatin-like phospholipase family protein</fullName>
    </submittedName>
</protein>
<dbReference type="Pfam" id="PF01734">
    <property type="entry name" value="Patatin"/>
    <property type="match status" value="1"/>
</dbReference>
<reference evidence="6 7" key="1">
    <citation type="submission" date="2018-06" db="EMBL/GenBank/DDBJ databases">
        <title>Nitrincola tibetense sp. nov., isolated from Lake XuguoCo on Tibetan Plateau.</title>
        <authorList>
            <person name="Xing P."/>
        </authorList>
    </citation>
    <scope>NUCLEOTIDE SEQUENCE [LARGE SCALE GENOMIC DNA]</scope>
    <source>
        <strain evidence="7">xg18</strain>
    </source>
</reference>
<evidence type="ECO:0000256" key="3">
    <source>
        <dbReference type="ARBA" id="ARBA00023098"/>
    </source>
</evidence>
<dbReference type="SUPFAM" id="SSF52151">
    <property type="entry name" value="FabD/lysophospholipase-like"/>
    <property type="match status" value="1"/>
</dbReference>
<feature type="active site" description="Proton acceptor" evidence="4">
    <location>
        <position position="177"/>
    </location>
</feature>
<keyword evidence="1 4" id="KW-0378">Hydrolase</keyword>
<evidence type="ECO:0000313" key="6">
    <source>
        <dbReference type="EMBL" id="RAU17439.1"/>
    </source>
</evidence>
<name>A0A364NJZ0_9GAMM</name>
<evidence type="ECO:0000256" key="2">
    <source>
        <dbReference type="ARBA" id="ARBA00022963"/>
    </source>
</evidence>
<dbReference type="PANTHER" id="PTHR14226:SF78">
    <property type="entry name" value="SLR0060 PROTEIN"/>
    <property type="match status" value="1"/>
</dbReference>
<feature type="domain" description="PNPLA" evidence="5">
    <location>
        <begin position="8"/>
        <end position="190"/>
    </location>
</feature>
<dbReference type="InterPro" id="IPR016035">
    <property type="entry name" value="Acyl_Trfase/lysoPLipase"/>
</dbReference>
<dbReference type="Proteomes" id="UP000250744">
    <property type="component" value="Unassembled WGS sequence"/>
</dbReference>
<accession>A0A364NJZ0</accession>
<feature type="short sequence motif" description="GXGXXG" evidence="4">
    <location>
        <begin position="12"/>
        <end position="17"/>
    </location>
</feature>
<dbReference type="Gene3D" id="3.40.1090.10">
    <property type="entry name" value="Cytosolic phospholipase A2 catalytic domain"/>
    <property type="match status" value="1"/>
</dbReference>